<gene>
    <name evidence="2" type="ORF">CO178_01005</name>
</gene>
<evidence type="ECO:0000256" key="1">
    <source>
        <dbReference type="SAM" id="MobiDB-lite"/>
    </source>
</evidence>
<organism evidence="2 3">
    <name type="scientific">candidate division WWE3 bacterium CG_4_9_14_3_um_filter_34_6</name>
    <dbReference type="NCBI Taxonomy" id="1975079"/>
    <lineage>
        <taxon>Bacteria</taxon>
        <taxon>Katanobacteria</taxon>
    </lineage>
</organism>
<feature type="region of interest" description="Disordered" evidence="1">
    <location>
        <begin position="12"/>
        <end position="35"/>
    </location>
</feature>
<reference evidence="3" key="1">
    <citation type="submission" date="2017-09" db="EMBL/GenBank/DDBJ databases">
        <title>Depth-based differentiation of microbial function through sediment-hosted aquifers and enrichment of novel symbionts in the deep terrestrial subsurface.</title>
        <authorList>
            <person name="Probst A.J."/>
            <person name="Ladd B."/>
            <person name="Jarett J.K."/>
            <person name="Geller-Mcgrath D.E."/>
            <person name="Sieber C.M.K."/>
            <person name="Emerson J.B."/>
            <person name="Anantharaman K."/>
            <person name="Thomas B.C."/>
            <person name="Malmstrom R."/>
            <person name="Stieglmeier M."/>
            <person name="Klingl A."/>
            <person name="Woyke T."/>
            <person name="Ryan C.M."/>
            <person name="Banfield J.F."/>
        </authorList>
    </citation>
    <scope>NUCLEOTIDE SEQUENCE [LARGE SCALE GENOMIC DNA]</scope>
</reference>
<feature type="non-terminal residue" evidence="2">
    <location>
        <position position="1"/>
    </location>
</feature>
<dbReference type="EMBL" id="PFWY01000049">
    <property type="protein sequence ID" value="PJA41037.1"/>
    <property type="molecule type" value="Genomic_DNA"/>
</dbReference>
<sequence>VEIIDDQRKIYFSDKDRTRGDSGNQSPHTLHHGSIELNDDKTVTITFHLSASDTTITIVINEAGEIQTTNLSKNKHSQTPQRNF</sequence>
<protein>
    <submittedName>
        <fullName evidence="2">Uncharacterized protein</fullName>
    </submittedName>
</protein>
<evidence type="ECO:0000313" key="3">
    <source>
        <dbReference type="Proteomes" id="UP000230683"/>
    </source>
</evidence>
<dbReference type="Proteomes" id="UP000230683">
    <property type="component" value="Unassembled WGS sequence"/>
</dbReference>
<dbReference type="AlphaFoldDB" id="A0A2M7X4G4"/>
<accession>A0A2M7X4G4</accession>
<proteinExistence type="predicted"/>
<name>A0A2M7X4G4_UNCKA</name>
<evidence type="ECO:0000313" key="2">
    <source>
        <dbReference type="EMBL" id="PJA41037.1"/>
    </source>
</evidence>
<comment type="caution">
    <text evidence="2">The sequence shown here is derived from an EMBL/GenBank/DDBJ whole genome shotgun (WGS) entry which is preliminary data.</text>
</comment>